<dbReference type="InterPro" id="IPR017972">
    <property type="entry name" value="Cyt_P450_CS"/>
</dbReference>
<keyword evidence="2" id="KW-0560">Oxidoreductase</keyword>
<name>A0ABP9HLU8_9ACTN</name>
<evidence type="ECO:0000256" key="2">
    <source>
        <dbReference type="RuleBase" id="RU000461"/>
    </source>
</evidence>
<accession>A0ABP9HLU8</accession>
<comment type="caution">
    <text evidence="3">The sequence shown here is derived from an EMBL/GenBank/DDBJ whole genome shotgun (WGS) entry which is preliminary data.</text>
</comment>
<gene>
    <name evidence="3" type="ORF">GCM10023205_44780</name>
</gene>
<dbReference type="PROSITE" id="PS00086">
    <property type="entry name" value="CYTOCHROME_P450"/>
    <property type="match status" value="1"/>
</dbReference>
<dbReference type="PANTHER" id="PTHR46696:SF1">
    <property type="entry name" value="CYTOCHROME P450 YJIB-RELATED"/>
    <property type="match status" value="1"/>
</dbReference>
<dbReference type="Proteomes" id="UP001500466">
    <property type="component" value="Unassembled WGS sequence"/>
</dbReference>
<dbReference type="Pfam" id="PF00067">
    <property type="entry name" value="p450"/>
    <property type="match status" value="1"/>
</dbReference>
<organism evidence="3 4">
    <name type="scientific">Yinghuangia aomiensis</name>
    <dbReference type="NCBI Taxonomy" id="676205"/>
    <lineage>
        <taxon>Bacteria</taxon>
        <taxon>Bacillati</taxon>
        <taxon>Actinomycetota</taxon>
        <taxon>Actinomycetes</taxon>
        <taxon>Kitasatosporales</taxon>
        <taxon>Streptomycetaceae</taxon>
        <taxon>Yinghuangia</taxon>
    </lineage>
</organism>
<dbReference type="PANTHER" id="PTHR46696">
    <property type="entry name" value="P450, PUTATIVE (EUROFUNG)-RELATED"/>
    <property type="match status" value="1"/>
</dbReference>
<dbReference type="InterPro" id="IPR002397">
    <property type="entry name" value="Cyt_P450_B"/>
</dbReference>
<dbReference type="RefSeq" id="WP_345677392.1">
    <property type="nucleotide sequence ID" value="NZ_BAABHS010000015.1"/>
</dbReference>
<sequence length="412" mass="44613">MTTQPAQGDTAERTLEAGPGVDPGFAAAFDPFADDVLADPYPAWARIREAGPAVHLPRHDVWAIGRYADVREALRDHETFSSTGGIGLRPIADPVEAGLPSSIDPPDLERYRRLMGAQLGPRHLPMLGDMIRVRAEDLVADLLARGTFDAVADWGRTFPVDVLGDLVGLPVQGREPLPRWAAAVFDNFGPDNERSAAAKPLLADLITYVSEVVTRENLDPDGMGAKVFEAADRGEVNEVEAMSVIMTFLVSGMGTASDALAQMLVLLAEHPDQWKALRENPALIPGVFEEVLRYDAPVQAFFRTVVRDADVGGVQVPAGSRAMLLFGSANRDGRKWADPDRFDVGRNPVDHLAFGSGAHSCPGQALARLEAKTLLNAFVRKVERIELAGEPVRRLGQVSRSWESAPIRVVPV</sequence>
<comment type="similarity">
    <text evidence="1 2">Belongs to the cytochrome P450 family.</text>
</comment>
<reference evidence="4" key="1">
    <citation type="journal article" date="2019" name="Int. J. Syst. Evol. Microbiol.">
        <title>The Global Catalogue of Microorganisms (GCM) 10K type strain sequencing project: providing services to taxonomists for standard genome sequencing and annotation.</title>
        <authorList>
            <consortium name="The Broad Institute Genomics Platform"/>
            <consortium name="The Broad Institute Genome Sequencing Center for Infectious Disease"/>
            <person name="Wu L."/>
            <person name="Ma J."/>
        </authorList>
    </citation>
    <scope>NUCLEOTIDE SEQUENCE [LARGE SCALE GENOMIC DNA]</scope>
    <source>
        <strain evidence="4">JCM 17986</strain>
    </source>
</reference>
<keyword evidence="2" id="KW-0408">Iron</keyword>
<evidence type="ECO:0000313" key="3">
    <source>
        <dbReference type="EMBL" id="GAA4973360.1"/>
    </source>
</evidence>
<dbReference type="SUPFAM" id="SSF48264">
    <property type="entry name" value="Cytochrome P450"/>
    <property type="match status" value="1"/>
</dbReference>
<dbReference type="PRINTS" id="PR00385">
    <property type="entry name" value="P450"/>
</dbReference>
<dbReference type="InterPro" id="IPR001128">
    <property type="entry name" value="Cyt_P450"/>
</dbReference>
<proteinExistence type="inferred from homology"/>
<keyword evidence="2" id="KW-0479">Metal-binding</keyword>
<protein>
    <submittedName>
        <fullName evidence="3">Cytochrome P450</fullName>
    </submittedName>
</protein>
<dbReference type="PRINTS" id="PR00359">
    <property type="entry name" value="BP450"/>
</dbReference>
<dbReference type="EMBL" id="BAABHS010000015">
    <property type="protein sequence ID" value="GAA4973360.1"/>
    <property type="molecule type" value="Genomic_DNA"/>
</dbReference>
<evidence type="ECO:0000256" key="1">
    <source>
        <dbReference type="ARBA" id="ARBA00010617"/>
    </source>
</evidence>
<keyword evidence="2" id="KW-0349">Heme</keyword>
<dbReference type="InterPro" id="IPR036396">
    <property type="entry name" value="Cyt_P450_sf"/>
</dbReference>
<evidence type="ECO:0000313" key="4">
    <source>
        <dbReference type="Proteomes" id="UP001500466"/>
    </source>
</evidence>
<keyword evidence="4" id="KW-1185">Reference proteome</keyword>
<dbReference type="Gene3D" id="1.10.630.10">
    <property type="entry name" value="Cytochrome P450"/>
    <property type="match status" value="1"/>
</dbReference>
<keyword evidence="2" id="KW-0503">Monooxygenase</keyword>